<evidence type="ECO:0000313" key="5">
    <source>
        <dbReference type="Proteomes" id="UP000251314"/>
    </source>
</evidence>
<dbReference type="OrthoDB" id="97725at2759"/>
<sequence>MVIVAVVLRGHSNDLQHLRRQVHQLLVDAQLNRELKFRYRLTAACLGMPHLCVLSLLYKYGTDENFLNITTLTRVAFNEILARFAEFFFRFTNLNTSVGDRRR</sequence>
<protein>
    <submittedName>
        <fullName evidence="4">Uncharacterized protein</fullName>
    </submittedName>
</protein>
<evidence type="ECO:0000313" key="4">
    <source>
        <dbReference type="EMBL" id="RAW29643.1"/>
    </source>
</evidence>
<dbReference type="EMBL" id="JAENGZ010000558">
    <property type="protein sequence ID" value="KAG6957234.1"/>
    <property type="molecule type" value="Genomic_DNA"/>
</dbReference>
<keyword evidence="5" id="KW-1185">Reference proteome</keyword>
<dbReference type="EMBL" id="RCMV01000672">
    <property type="protein sequence ID" value="KAG3214076.1"/>
    <property type="molecule type" value="Genomic_DNA"/>
</dbReference>
<gene>
    <name evidence="3" type="ORF">JG687_00010111</name>
    <name evidence="4" type="ORF">PC110_g13990</name>
    <name evidence="1" type="ORF">PC117_g12612</name>
    <name evidence="2" type="ORF">PC129_g15018</name>
</gene>
<reference evidence="1" key="2">
    <citation type="submission" date="2018-10" db="EMBL/GenBank/DDBJ databases">
        <title>Effector identification in a new, highly contiguous assembly of the strawberry crown rot pathogen Phytophthora cactorum.</title>
        <authorList>
            <person name="Armitage A.D."/>
            <person name="Nellist C.F."/>
            <person name="Bates H."/>
            <person name="Vickerstaff R.J."/>
            <person name="Harrison R.J."/>
        </authorList>
    </citation>
    <scope>NUCLEOTIDE SEQUENCE</scope>
    <source>
        <strain evidence="1">4040</strain>
        <strain evidence="2">P421</strain>
    </source>
</reference>
<dbReference type="EMBL" id="RCMK01000350">
    <property type="protein sequence ID" value="KAG2934594.1"/>
    <property type="molecule type" value="Genomic_DNA"/>
</dbReference>
<dbReference type="Proteomes" id="UP000736787">
    <property type="component" value="Unassembled WGS sequence"/>
</dbReference>
<reference evidence="4 5" key="1">
    <citation type="submission" date="2018-01" db="EMBL/GenBank/DDBJ databases">
        <title>Draft genome of the strawberry crown rot pathogen Phytophthora cactorum.</title>
        <authorList>
            <person name="Armitage A.D."/>
            <person name="Lysoe E."/>
            <person name="Nellist C.F."/>
            <person name="Harrison R.J."/>
            <person name="Brurberg M.B."/>
        </authorList>
    </citation>
    <scope>NUCLEOTIDE SEQUENCE [LARGE SCALE GENOMIC DNA]</scope>
    <source>
        <strain evidence="4 5">10300</strain>
    </source>
</reference>
<dbReference type="Proteomes" id="UP000251314">
    <property type="component" value="Unassembled WGS sequence"/>
</dbReference>
<name>A0A329RY31_9STRA</name>
<dbReference type="EMBL" id="MJFZ01000415">
    <property type="protein sequence ID" value="RAW29643.1"/>
    <property type="molecule type" value="Genomic_DNA"/>
</dbReference>
<reference evidence="3" key="3">
    <citation type="submission" date="2021-01" db="EMBL/GenBank/DDBJ databases">
        <title>Phytophthora aleatoria, a newly-described species from Pinus radiata is distinct from Phytophthora cactorum isolates based on comparative genomics.</title>
        <authorList>
            <person name="Mcdougal R."/>
            <person name="Panda P."/>
            <person name="Williams N."/>
            <person name="Studholme D.J."/>
        </authorList>
    </citation>
    <scope>NUCLEOTIDE SEQUENCE</scope>
    <source>
        <strain evidence="3">NZFS 3830</strain>
    </source>
</reference>
<comment type="caution">
    <text evidence="4">The sequence shown here is derived from an EMBL/GenBank/DDBJ whole genome shotgun (WGS) entry which is preliminary data.</text>
</comment>
<dbReference type="AlphaFoldDB" id="A0A329RY31"/>
<evidence type="ECO:0000313" key="2">
    <source>
        <dbReference type="EMBL" id="KAG3214076.1"/>
    </source>
</evidence>
<dbReference type="Proteomes" id="UP000760860">
    <property type="component" value="Unassembled WGS sequence"/>
</dbReference>
<dbReference type="VEuPathDB" id="FungiDB:PC110_g13990"/>
<dbReference type="Proteomes" id="UP000688947">
    <property type="component" value="Unassembled WGS sequence"/>
</dbReference>
<evidence type="ECO:0000313" key="3">
    <source>
        <dbReference type="EMBL" id="KAG6957234.1"/>
    </source>
</evidence>
<organism evidence="4 5">
    <name type="scientific">Phytophthora cactorum</name>
    <dbReference type="NCBI Taxonomy" id="29920"/>
    <lineage>
        <taxon>Eukaryota</taxon>
        <taxon>Sar</taxon>
        <taxon>Stramenopiles</taxon>
        <taxon>Oomycota</taxon>
        <taxon>Peronosporomycetes</taxon>
        <taxon>Peronosporales</taxon>
        <taxon>Peronosporaceae</taxon>
        <taxon>Phytophthora</taxon>
    </lineage>
</organism>
<proteinExistence type="predicted"/>
<evidence type="ECO:0000313" key="1">
    <source>
        <dbReference type="EMBL" id="KAG2934594.1"/>
    </source>
</evidence>
<accession>A0A329RY31</accession>